<dbReference type="EMBL" id="KN880754">
    <property type="protein sequence ID" value="KIY62718.1"/>
    <property type="molecule type" value="Genomic_DNA"/>
</dbReference>
<feature type="non-terminal residue" evidence="1">
    <location>
        <position position="1"/>
    </location>
</feature>
<dbReference type="STRING" id="1314674.A0A0D7AWH9"/>
<keyword evidence="2" id="KW-1185">Reference proteome</keyword>
<protein>
    <submittedName>
        <fullName evidence="1">Uncharacterized protein</fullName>
    </submittedName>
</protein>
<dbReference type="OrthoDB" id="3270311at2759"/>
<dbReference type="AlphaFoldDB" id="A0A0D7AWH9"/>
<evidence type="ECO:0000313" key="1">
    <source>
        <dbReference type="EMBL" id="KIY62718.1"/>
    </source>
</evidence>
<feature type="non-terminal residue" evidence="1">
    <location>
        <position position="131"/>
    </location>
</feature>
<name>A0A0D7AWH9_9AGAR</name>
<evidence type="ECO:0000313" key="2">
    <source>
        <dbReference type="Proteomes" id="UP000054007"/>
    </source>
</evidence>
<sequence length="131" mass="14712">STLWAHLQQKDASLGTGIALPPMAPVDKTSTSMRILLHDTQAHFETFSDRVEKLTTTLEDTQKDIPLTKNLFEKEHENLSNEVYGLANRCQMEIVKAVGQPLQAPAAGAMHQEMQLRLESIDRRIDSMQLV</sequence>
<proteinExistence type="predicted"/>
<reference evidence="1 2" key="1">
    <citation type="journal article" date="2015" name="Fungal Genet. Biol.">
        <title>Evolution of novel wood decay mechanisms in Agaricales revealed by the genome sequences of Fistulina hepatica and Cylindrobasidium torrendii.</title>
        <authorList>
            <person name="Floudas D."/>
            <person name="Held B.W."/>
            <person name="Riley R."/>
            <person name="Nagy L.G."/>
            <person name="Koehler G."/>
            <person name="Ransdell A.S."/>
            <person name="Younus H."/>
            <person name="Chow J."/>
            <person name="Chiniquy J."/>
            <person name="Lipzen A."/>
            <person name="Tritt A."/>
            <person name="Sun H."/>
            <person name="Haridas S."/>
            <person name="LaButti K."/>
            <person name="Ohm R.A."/>
            <person name="Kues U."/>
            <person name="Blanchette R.A."/>
            <person name="Grigoriev I.V."/>
            <person name="Minto R.E."/>
            <person name="Hibbett D.S."/>
        </authorList>
    </citation>
    <scope>NUCLEOTIDE SEQUENCE [LARGE SCALE GENOMIC DNA]</scope>
    <source>
        <strain evidence="1 2">FP15055 ss-10</strain>
    </source>
</reference>
<accession>A0A0D7AWH9</accession>
<organism evidence="1 2">
    <name type="scientific">Cylindrobasidium torrendii FP15055 ss-10</name>
    <dbReference type="NCBI Taxonomy" id="1314674"/>
    <lineage>
        <taxon>Eukaryota</taxon>
        <taxon>Fungi</taxon>
        <taxon>Dikarya</taxon>
        <taxon>Basidiomycota</taxon>
        <taxon>Agaricomycotina</taxon>
        <taxon>Agaricomycetes</taxon>
        <taxon>Agaricomycetidae</taxon>
        <taxon>Agaricales</taxon>
        <taxon>Marasmiineae</taxon>
        <taxon>Physalacriaceae</taxon>
        <taxon>Cylindrobasidium</taxon>
    </lineage>
</organism>
<gene>
    <name evidence="1" type="ORF">CYLTODRAFT_316738</name>
</gene>
<dbReference type="Proteomes" id="UP000054007">
    <property type="component" value="Unassembled WGS sequence"/>
</dbReference>